<organism evidence="2 3">
    <name type="scientific">Peptostreptococcus stomatis DSM 17678</name>
    <dbReference type="NCBI Taxonomy" id="596315"/>
    <lineage>
        <taxon>Bacteria</taxon>
        <taxon>Bacillati</taxon>
        <taxon>Bacillota</taxon>
        <taxon>Clostridia</taxon>
        <taxon>Peptostreptococcales</taxon>
        <taxon>Peptostreptococcaceae</taxon>
        <taxon>Peptostreptococcus</taxon>
    </lineage>
</organism>
<dbReference type="Pfam" id="PF09605">
    <property type="entry name" value="Trep_Strep"/>
    <property type="match status" value="1"/>
</dbReference>
<dbReference type="STRING" id="596315.HMPREF0634_0365"/>
<keyword evidence="1" id="KW-0812">Transmembrane</keyword>
<reference evidence="2 3" key="1">
    <citation type="submission" date="2010-08" db="EMBL/GenBank/DDBJ databases">
        <authorList>
            <person name="Harkins D.M."/>
            <person name="Madupu R."/>
            <person name="Durkin A.S."/>
            <person name="Torralba M."/>
            <person name="Methe B."/>
            <person name="Sutton G.G."/>
            <person name="Nelson K.E."/>
        </authorList>
    </citation>
    <scope>NUCLEOTIDE SEQUENCE [LARGE SCALE GENOMIC DNA]</scope>
    <source>
        <strain evidence="2 3">DSM 17678</strain>
    </source>
</reference>
<feature type="transmembrane region" description="Helical" evidence="1">
    <location>
        <begin position="165"/>
        <end position="186"/>
    </location>
</feature>
<evidence type="ECO:0000313" key="2">
    <source>
        <dbReference type="EMBL" id="EFM65302.1"/>
    </source>
</evidence>
<feature type="transmembrane region" description="Helical" evidence="1">
    <location>
        <begin position="64"/>
        <end position="92"/>
    </location>
</feature>
<sequence length="202" mass="22737">MDLKDIVKITLFGVIGFVISIVTGLATSALGIYGPFIHTSIGSLLTAPIFIIMYKKIHKKSCIFLYYLISGLAYSVMGFWPMLIIMLLSGIVGEIIAGTKNNYDDDNEYKRIGLAFVIAETIYSLHGFLFILVLGTQGLVNQFPKMFTLEKAQWMRDFFFNPRNFLIIMCIQIIASILGVLLAKYIHKKFFAKNIKNGSILD</sequence>
<keyword evidence="1" id="KW-1133">Transmembrane helix</keyword>
<feature type="transmembrane region" description="Helical" evidence="1">
    <location>
        <begin position="112"/>
        <end position="136"/>
    </location>
</feature>
<dbReference type="InterPro" id="IPR011733">
    <property type="entry name" value="CHP02185_IM"/>
</dbReference>
<comment type="caution">
    <text evidence="2">The sequence shown here is derived from an EMBL/GenBank/DDBJ whole genome shotgun (WGS) entry which is preliminary data.</text>
</comment>
<keyword evidence="3" id="KW-1185">Reference proteome</keyword>
<evidence type="ECO:0008006" key="4">
    <source>
        <dbReference type="Google" id="ProtNLM"/>
    </source>
</evidence>
<dbReference type="OrthoDB" id="3172538at2"/>
<dbReference type="RefSeq" id="WP_007788206.1">
    <property type="nucleotide sequence ID" value="NZ_ADGQ01000008.1"/>
</dbReference>
<dbReference type="NCBIfam" id="TIGR02185">
    <property type="entry name" value="Trep_Strep"/>
    <property type="match status" value="1"/>
</dbReference>
<dbReference type="AlphaFoldDB" id="E0E1C3"/>
<dbReference type="Proteomes" id="UP000003244">
    <property type="component" value="Unassembled WGS sequence"/>
</dbReference>
<evidence type="ECO:0000313" key="3">
    <source>
        <dbReference type="Proteomes" id="UP000003244"/>
    </source>
</evidence>
<proteinExistence type="predicted"/>
<dbReference type="GeneID" id="84799969"/>
<feature type="transmembrane region" description="Helical" evidence="1">
    <location>
        <begin position="32"/>
        <end position="52"/>
    </location>
</feature>
<keyword evidence="1" id="KW-0472">Membrane</keyword>
<protein>
    <recommendedName>
        <fullName evidence="4">TIGR02185 family protein</fullName>
    </recommendedName>
</protein>
<evidence type="ECO:0000256" key="1">
    <source>
        <dbReference type="SAM" id="Phobius"/>
    </source>
</evidence>
<name>E0E1C3_9FIRM</name>
<dbReference type="EMBL" id="ADGQ01000008">
    <property type="protein sequence ID" value="EFM65302.1"/>
    <property type="molecule type" value="Genomic_DNA"/>
</dbReference>
<gene>
    <name evidence="2" type="ORF">HMPREF0634_0365</name>
</gene>
<feature type="transmembrane region" description="Helical" evidence="1">
    <location>
        <begin position="7"/>
        <end position="26"/>
    </location>
</feature>
<dbReference type="eggNOG" id="ENOG502ZA8S">
    <property type="taxonomic scope" value="Bacteria"/>
</dbReference>
<accession>E0E1C3</accession>